<dbReference type="InterPro" id="IPR029052">
    <property type="entry name" value="Metallo-depent_PP-like"/>
</dbReference>
<protein>
    <submittedName>
        <fullName evidence="3">Capsule biosynthesis protein CapA</fullName>
    </submittedName>
</protein>
<organism evidence="3">
    <name type="scientific">gut metagenome</name>
    <dbReference type="NCBI Taxonomy" id="749906"/>
    <lineage>
        <taxon>unclassified sequences</taxon>
        <taxon>metagenomes</taxon>
        <taxon>organismal metagenomes</taxon>
    </lineage>
</organism>
<sequence>MNYELIDRKLEQINAVSDVQIVAMHWGEEYHTEPNEEQRQLAQYLNSKGVEVIIGTHPHVIEPVEFIETADQTTLVYYSLGNFISAQDTNETMVGGMANFRLNYDFDTKKTTFSDVQFIPTITWISPDLRQYRTTTIHEYNDEWAANHFITANGMDISKAWVQQYVSSIIQG</sequence>
<reference evidence="3" key="1">
    <citation type="journal article" date="2012" name="PLoS ONE">
        <title>Gene sets for utilization of primary and secondary nutrition supplies in the distal gut of endangered iberian lynx.</title>
        <authorList>
            <person name="Alcaide M."/>
            <person name="Messina E."/>
            <person name="Richter M."/>
            <person name="Bargiela R."/>
            <person name="Peplies J."/>
            <person name="Huws S.A."/>
            <person name="Newbold C.J."/>
            <person name="Golyshin P.N."/>
            <person name="Simon M.A."/>
            <person name="Lopez G."/>
            <person name="Yakimov M.M."/>
            <person name="Ferrer M."/>
        </authorList>
    </citation>
    <scope>NUCLEOTIDE SEQUENCE</scope>
</reference>
<proteinExistence type="inferred from homology"/>
<comment type="similarity">
    <text evidence="1">Belongs to the CapA family.</text>
</comment>
<feature type="non-terminal residue" evidence="3">
    <location>
        <position position="172"/>
    </location>
</feature>
<dbReference type="PANTHER" id="PTHR33393:SF12">
    <property type="entry name" value="CAPSULE BIOSYNTHESIS PROTEIN CAPA"/>
    <property type="match status" value="1"/>
</dbReference>
<name>J9FBS7_9ZZZZ</name>
<dbReference type="Pfam" id="PF09587">
    <property type="entry name" value="PGA_cap"/>
    <property type="match status" value="1"/>
</dbReference>
<accession>J9FBS7</accession>
<comment type="caution">
    <text evidence="3">The sequence shown here is derived from an EMBL/GenBank/DDBJ whole genome shotgun (WGS) entry which is preliminary data.</text>
</comment>
<dbReference type="InterPro" id="IPR052169">
    <property type="entry name" value="CW_Biosynth-Accessory"/>
</dbReference>
<evidence type="ECO:0000259" key="2">
    <source>
        <dbReference type="Pfam" id="PF09587"/>
    </source>
</evidence>
<dbReference type="SUPFAM" id="SSF56300">
    <property type="entry name" value="Metallo-dependent phosphatases"/>
    <property type="match status" value="1"/>
</dbReference>
<dbReference type="EMBL" id="AMCI01007594">
    <property type="protein sequence ID" value="EJW92351.1"/>
    <property type="molecule type" value="Genomic_DNA"/>
</dbReference>
<dbReference type="InterPro" id="IPR019079">
    <property type="entry name" value="Capsule_synth_CapA"/>
</dbReference>
<evidence type="ECO:0000313" key="3">
    <source>
        <dbReference type="EMBL" id="EJW92351.1"/>
    </source>
</evidence>
<dbReference type="AlphaFoldDB" id="J9FBS7"/>
<dbReference type="PANTHER" id="PTHR33393">
    <property type="entry name" value="POLYGLUTAMINE SYNTHESIS ACCESSORY PROTEIN RV0574C-RELATED"/>
    <property type="match status" value="1"/>
</dbReference>
<gene>
    <name evidence="3" type="ORF">EVA_19542</name>
</gene>
<feature type="domain" description="Capsule synthesis protein CapA" evidence="2">
    <location>
        <begin position="5"/>
        <end position="87"/>
    </location>
</feature>
<evidence type="ECO:0000256" key="1">
    <source>
        <dbReference type="ARBA" id="ARBA00005662"/>
    </source>
</evidence>
<dbReference type="Gene3D" id="3.60.21.10">
    <property type="match status" value="1"/>
</dbReference>